<dbReference type="Gene3D" id="3.40.720.10">
    <property type="entry name" value="Alkaline Phosphatase, subunit A"/>
    <property type="match status" value="1"/>
</dbReference>
<keyword evidence="3" id="KW-0378">Hydrolase</keyword>
<proteinExistence type="inferred from homology"/>
<dbReference type="PROSITE" id="PS00523">
    <property type="entry name" value="SULFATASE_1"/>
    <property type="match status" value="1"/>
</dbReference>
<evidence type="ECO:0000256" key="2">
    <source>
        <dbReference type="ARBA" id="ARBA00022723"/>
    </source>
</evidence>
<protein>
    <submittedName>
        <fullName evidence="6">Sulfatase-like hydrolase/transferase</fullName>
    </submittedName>
</protein>
<dbReference type="InterPro" id="IPR000917">
    <property type="entry name" value="Sulfatase_N"/>
</dbReference>
<dbReference type="Pfam" id="PF00884">
    <property type="entry name" value="Sulfatase"/>
    <property type="match status" value="1"/>
</dbReference>
<comment type="caution">
    <text evidence="6">The sequence shown here is derived from an EMBL/GenBank/DDBJ whole genome shotgun (WGS) entry which is preliminary data.</text>
</comment>
<name>A0ABR9AL31_9BACT</name>
<keyword evidence="2" id="KW-0479">Metal-binding</keyword>
<sequence>MKKFWLVLGCLVGIIDLTNAQKGKRLPEDKPNYILIVADDLGYGDLSFTGSKQIKTPHIDALAQTGVYFPEGYVSSAVCSPSRAGLLTGRNQVEFGYDNNLANNQPGFDPAFLGLPVQQQTVADRLGELGYVTGLVGKWHLGYDDQFYPLNRGFDEFWGYRGGGHDYFEAGNNSKGYKAKIECNYKTPQEITYITDDKGDECVDFVKRHQDEPFFLYASFNAPHTPMQATEADLELYRDIKDEKRRTYAAMVHRLDINVGRIVEAVEKAGLLENTIFVFISDNGGPAYTNASINAPFNGKKGTLLEGGIHVPFIIKWDGMLSAGSSYTAPVSSLDLTPTFVSLAGGDLKEEDKYDGVNLMPFLKGEKENIPHEEIKWRFTISAAIREGKWKLVRLPDRLPMLYNLEEDISEQHDVALENLEITQRLLKKLGHWDVRLPHPLFLEGPEWRANQVEQYDKKYDLVQPD</sequence>
<reference evidence="6 7" key="1">
    <citation type="submission" date="2020-09" db="EMBL/GenBank/DDBJ databases">
        <title>Echinicola sp. CAU 1574 isolated from sand of Sido Beach.</title>
        <authorList>
            <person name="Kim W."/>
        </authorList>
    </citation>
    <scope>NUCLEOTIDE SEQUENCE [LARGE SCALE GENOMIC DNA]</scope>
    <source>
        <strain evidence="6 7">CAU 1574</strain>
    </source>
</reference>
<dbReference type="InterPro" id="IPR017850">
    <property type="entry name" value="Alkaline_phosphatase_core_sf"/>
</dbReference>
<organism evidence="6 7">
    <name type="scientific">Echinicola arenosa</name>
    <dbReference type="NCBI Taxonomy" id="2774144"/>
    <lineage>
        <taxon>Bacteria</taxon>
        <taxon>Pseudomonadati</taxon>
        <taxon>Bacteroidota</taxon>
        <taxon>Cytophagia</taxon>
        <taxon>Cytophagales</taxon>
        <taxon>Cyclobacteriaceae</taxon>
        <taxon>Echinicola</taxon>
    </lineage>
</organism>
<dbReference type="Gene3D" id="3.30.1120.10">
    <property type="match status" value="1"/>
</dbReference>
<gene>
    <name evidence="6" type="ORF">IFO69_07275</name>
</gene>
<dbReference type="Proteomes" id="UP000647133">
    <property type="component" value="Unassembled WGS sequence"/>
</dbReference>
<evidence type="ECO:0000256" key="4">
    <source>
        <dbReference type="ARBA" id="ARBA00022837"/>
    </source>
</evidence>
<dbReference type="PROSITE" id="PS00149">
    <property type="entry name" value="SULFATASE_2"/>
    <property type="match status" value="1"/>
</dbReference>
<dbReference type="PANTHER" id="PTHR42693">
    <property type="entry name" value="ARYLSULFATASE FAMILY MEMBER"/>
    <property type="match status" value="1"/>
</dbReference>
<dbReference type="InterPro" id="IPR024607">
    <property type="entry name" value="Sulfatase_CS"/>
</dbReference>
<evidence type="ECO:0000313" key="6">
    <source>
        <dbReference type="EMBL" id="MBD8488538.1"/>
    </source>
</evidence>
<feature type="domain" description="Sulfatase N-terminal" evidence="5">
    <location>
        <begin position="31"/>
        <end position="345"/>
    </location>
</feature>
<dbReference type="PANTHER" id="PTHR42693:SF53">
    <property type="entry name" value="ENDO-4-O-SULFATASE"/>
    <property type="match status" value="1"/>
</dbReference>
<accession>A0ABR9AL31</accession>
<evidence type="ECO:0000259" key="5">
    <source>
        <dbReference type="Pfam" id="PF00884"/>
    </source>
</evidence>
<comment type="similarity">
    <text evidence="1">Belongs to the sulfatase family.</text>
</comment>
<dbReference type="SUPFAM" id="SSF53649">
    <property type="entry name" value="Alkaline phosphatase-like"/>
    <property type="match status" value="1"/>
</dbReference>
<keyword evidence="4" id="KW-0106">Calcium</keyword>
<evidence type="ECO:0000313" key="7">
    <source>
        <dbReference type="Proteomes" id="UP000647133"/>
    </source>
</evidence>
<evidence type="ECO:0000256" key="3">
    <source>
        <dbReference type="ARBA" id="ARBA00022801"/>
    </source>
</evidence>
<dbReference type="InterPro" id="IPR050738">
    <property type="entry name" value="Sulfatase"/>
</dbReference>
<evidence type="ECO:0000256" key="1">
    <source>
        <dbReference type="ARBA" id="ARBA00008779"/>
    </source>
</evidence>
<keyword evidence="7" id="KW-1185">Reference proteome</keyword>
<dbReference type="EMBL" id="JACYTQ010000002">
    <property type="protein sequence ID" value="MBD8488538.1"/>
    <property type="molecule type" value="Genomic_DNA"/>
</dbReference>
<dbReference type="RefSeq" id="WP_192009403.1">
    <property type="nucleotide sequence ID" value="NZ_JACYTQ010000002.1"/>
</dbReference>